<keyword evidence="1" id="KW-0175">Coiled coil</keyword>
<feature type="region of interest" description="Disordered" evidence="2">
    <location>
        <begin position="105"/>
        <end position="145"/>
    </location>
</feature>
<feature type="region of interest" description="Disordered" evidence="2">
    <location>
        <begin position="21"/>
        <end position="52"/>
    </location>
</feature>
<dbReference type="AlphaFoldDB" id="A0A643FIX7"/>
<dbReference type="RefSeq" id="WP_151122050.1">
    <property type="nucleotide sequence ID" value="NZ_CP088081.1"/>
</dbReference>
<evidence type="ECO:0000313" key="4">
    <source>
        <dbReference type="Proteomes" id="UP000430120"/>
    </source>
</evidence>
<accession>A0A643FIX7</accession>
<dbReference type="Proteomes" id="UP000430120">
    <property type="component" value="Unassembled WGS sequence"/>
</dbReference>
<keyword evidence="4" id="KW-1185">Reference proteome</keyword>
<evidence type="ECO:0000256" key="2">
    <source>
        <dbReference type="SAM" id="MobiDB-lite"/>
    </source>
</evidence>
<feature type="compositionally biased region" description="Basic and acidic residues" evidence="2">
    <location>
        <begin position="132"/>
        <end position="145"/>
    </location>
</feature>
<name>A0A643FIX7_IDEDE</name>
<feature type="compositionally biased region" description="Low complexity" evidence="2">
    <location>
        <begin position="39"/>
        <end position="52"/>
    </location>
</feature>
<sequence>MKEQKRKKPKRYDYRARVLAVKSEQRQRQEGNKAMATSGTPPVTAPGAVAPVTPAPVPTEVLKADAQGPVSVAEPPVAAADAAVVTPPEAPLAPATAEAAELRPSFEVPSTDVKTVPSPSPAAAGEGSSEAAKSEPAGKKPKAEPETLEQFIEYAYGRKGQPLTLKSKVEKQIAQNARLDDAALSRLLHLAKGDTLLAVPRQILLLSQEVTGLPGLKAALTSFVSNVMLRHPVFSDAGVQGALRNLPEGLPPPEALARVAAFEPSPSAEAEPLKGGDLRDLRHNAVRLFVTWLAVNRSLNSEELSSLLFQVVWQPAAKDLADDNARLRALTDIGQAAGVGLACQRFRQQAIEARTQQDQAQREATSLRDRLSASETQLADTAQQLDDVRAELQALRESSYAELEALRRQHAVEKTHLQHELEQLRGRLVKRLTDSVDMLEVGLSALRKDTPRVPVMVERAEHVVDALRAEVQELREE</sequence>
<organism evidence="3 4">
    <name type="scientific">Ideonella dechloratans</name>
    <dbReference type="NCBI Taxonomy" id="36863"/>
    <lineage>
        <taxon>Bacteria</taxon>
        <taxon>Pseudomonadati</taxon>
        <taxon>Pseudomonadota</taxon>
        <taxon>Betaproteobacteria</taxon>
        <taxon>Burkholderiales</taxon>
        <taxon>Sphaerotilaceae</taxon>
        <taxon>Ideonella</taxon>
    </lineage>
</organism>
<gene>
    <name evidence="3" type="ORF">F7Q92_00895</name>
</gene>
<feature type="compositionally biased region" description="Low complexity" evidence="2">
    <location>
        <begin position="121"/>
        <end position="131"/>
    </location>
</feature>
<proteinExistence type="predicted"/>
<protein>
    <submittedName>
        <fullName evidence="3">Uncharacterized protein</fullName>
    </submittedName>
</protein>
<reference evidence="3 4" key="1">
    <citation type="submission" date="2019-09" db="EMBL/GenBank/DDBJ databases">
        <title>Draft genome sequences of 48 bacterial type strains from the CCUG.</title>
        <authorList>
            <person name="Tunovic T."/>
            <person name="Pineiro-Iglesias B."/>
            <person name="Unosson C."/>
            <person name="Inganas E."/>
            <person name="Ohlen M."/>
            <person name="Cardew S."/>
            <person name="Jensie-Markopoulos S."/>
            <person name="Salva-Serra F."/>
            <person name="Jaen-Luchoro D."/>
            <person name="Karlsson R."/>
            <person name="Svensson-Stadler L."/>
            <person name="Chun J."/>
            <person name="Moore E."/>
        </authorList>
    </citation>
    <scope>NUCLEOTIDE SEQUENCE [LARGE SCALE GENOMIC DNA]</scope>
    <source>
        <strain evidence="3 4">CCUG 30977</strain>
    </source>
</reference>
<dbReference type="EMBL" id="VZPB01000001">
    <property type="protein sequence ID" value="KAB0585477.1"/>
    <property type="molecule type" value="Genomic_DNA"/>
</dbReference>
<comment type="caution">
    <text evidence="3">The sequence shown here is derived from an EMBL/GenBank/DDBJ whole genome shotgun (WGS) entry which is preliminary data.</text>
</comment>
<feature type="coiled-coil region" evidence="1">
    <location>
        <begin position="343"/>
        <end position="409"/>
    </location>
</feature>
<evidence type="ECO:0000313" key="3">
    <source>
        <dbReference type="EMBL" id="KAB0585477.1"/>
    </source>
</evidence>
<evidence type="ECO:0000256" key="1">
    <source>
        <dbReference type="SAM" id="Coils"/>
    </source>
</evidence>
<dbReference type="OrthoDB" id="9153069at2"/>